<comment type="cofactor">
    <cofactor evidence="15">
        <name>pyruvate</name>
        <dbReference type="ChEBI" id="CHEBI:15361"/>
    </cofactor>
    <text evidence="15">Binds 1 pyruvoyl group covalently per subunit.</text>
</comment>
<feature type="compositionally biased region" description="Basic and acidic residues" evidence="16">
    <location>
        <begin position="135"/>
        <end position="154"/>
    </location>
</feature>
<evidence type="ECO:0000256" key="4">
    <source>
        <dbReference type="ARBA" id="ARBA00022793"/>
    </source>
</evidence>
<dbReference type="GO" id="GO:0008295">
    <property type="term" value="P:spermidine biosynthetic process"/>
    <property type="evidence" value="ECO:0007669"/>
    <property type="project" value="UniProtKB-UniRule"/>
</dbReference>
<feature type="chain" id="PRO_5023498948" description="S-adenosylmethionine decarboxylase beta chain" evidence="15">
    <location>
        <begin position="1"/>
        <end position="62"/>
    </location>
</feature>
<dbReference type="Pfam" id="PF02675">
    <property type="entry name" value="AdoMet_dc"/>
    <property type="match status" value="1"/>
</dbReference>
<evidence type="ECO:0000256" key="6">
    <source>
        <dbReference type="ARBA" id="ARBA00023066"/>
    </source>
</evidence>
<reference evidence="17 18" key="1">
    <citation type="submission" date="2014-06" db="EMBL/GenBank/DDBJ databases">
        <title>Draft genome sequence of iron oxidizing acidophile Leptospirillum ferriphilum DSM14647.</title>
        <authorList>
            <person name="Cardenas J.P."/>
            <person name="Lazcano M."/>
            <person name="Ossandon F.J."/>
            <person name="Corbett M."/>
            <person name="Holmes D.S."/>
            <person name="Watkin E."/>
        </authorList>
    </citation>
    <scope>NUCLEOTIDE SEQUENCE [LARGE SCALE GENOMIC DNA]</scope>
    <source>
        <strain evidence="17 18">DSM 14647</strain>
    </source>
</reference>
<comment type="similarity">
    <text evidence="14 15">Belongs to the prokaryotic AdoMetDC family. Type 1 subfamily.</text>
</comment>
<feature type="modified residue" description="Pyruvic acid (Ser); by autocatalysis" evidence="15">
    <location>
        <position position="63"/>
    </location>
</feature>
<gene>
    <name evidence="15" type="primary">speH</name>
    <name evidence="17" type="ORF">LptCag_1321</name>
</gene>
<dbReference type="InterPro" id="IPR042286">
    <property type="entry name" value="AdoMetDC_C"/>
</dbReference>
<sequence length="154" mass="17181">MHALGTHLLVELKDCQNERLNDVSFIRQAMLDAALEAKATIVDERFHEFSPFGVSGVVVIAESHLAIHTWPEYRYAAVDIFTCGDTLKPEVAALHLAKKFVSNNPSIHEVKRGIIGIQNEKVPHKTPANEMEQGTGEKGKNPSDERSKDFEVVY</sequence>
<evidence type="ECO:0000256" key="11">
    <source>
        <dbReference type="ARBA" id="ARBA00023317"/>
    </source>
</evidence>
<keyword evidence="5 15" id="KW-0068">Autocatalytic cleavage</keyword>
<comment type="pathway">
    <text evidence="1 15">Amine and polyamine biosynthesis; S-adenosylmethioninamine biosynthesis; S-adenosylmethioninamine from S-adenosyl-L-methionine: step 1/1.</text>
</comment>
<feature type="active site" description="Proton donor; for catalytic activity" evidence="15">
    <location>
        <position position="83"/>
    </location>
</feature>
<protein>
    <recommendedName>
        <fullName evidence="15">S-adenosylmethionine decarboxylase proenzyme</fullName>
        <shortName evidence="15">AdoMetDC</shortName>
        <shortName evidence="15">SAMDC</shortName>
        <ecNumber evidence="15">4.1.1.50</ecNumber>
    </recommendedName>
    <component>
        <recommendedName>
            <fullName evidence="15">S-adenosylmethionine decarboxylase beta chain</fullName>
        </recommendedName>
    </component>
    <component>
        <recommendedName>
            <fullName evidence="15">S-adenosylmethionine decarboxylase alpha chain</fullName>
        </recommendedName>
    </component>
</protein>
<dbReference type="InterPro" id="IPR042284">
    <property type="entry name" value="AdoMetDC_N"/>
</dbReference>
<feature type="region of interest" description="Disordered" evidence="16">
    <location>
        <begin position="121"/>
        <end position="154"/>
    </location>
</feature>
<comment type="catalytic activity">
    <reaction evidence="12 15">
        <text>S-adenosyl-L-methionine + H(+) = S-adenosyl 3-(methylsulfanyl)propylamine + CO2</text>
        <dbReference type="Rhea" id="RHEA:15981"/>
        <dbReference type="ChEBI" id="CHEBI:15378"/>
        <dbReference type="ChEBI" id="CHEBI:16526"/>
        <dbReference type="ChEBI" id="CHEBI:57443"/>
        <dbReference type="ChEBI" id="CHEBI:59789"/>
        <dbReference type="EC" id="4.1.1.50"/>
    </reaction>
</comment>
<dbReference type="InterPro" id="IPR016067">
    <property type="entry name" value="S-AdoMet_deCO2ase_core"/>
</dbReference>
<name>A0A094X305_9BACT</name>
<dbReference type="Gene3D" id="3.30.160.750">
    <property type="match status" value="1"/>
</dbReference>
<comment type="PTM">
    <text evidence="15">Is synthesized initially as an inactive proenzyme. Formation of the active enzyme involves a self-maturation process in which the active site pyruvoyl group is generated from an internal serine residue via an autocatalytic post-translational modification. Two non-identical subunits are generated from the proenzyme in this reaction, and the pyruvate is formed at the N-terminus of the alpha chain, which is derived from the carboxyl end of the proenzyme. The post-translation cleavage follows an unusual pathway, termed non-hydrolytic serinolysis, in which the side chain hydroxyl group of the serine supplies its oxygen atom to form the C-terminus of the beta chain, while the remainder of the serine residue undergoes an oxidative deamination to produce ammonia and the pyruvoyl group blocking the N-terminus of the alpha chain.</text>
</comment>
<evidence type="ECO:0000256" key="3">
    <source>
        <dbReference type="ARBA" id="ARBA00022691"/>
    </source>
</evidence>
<dbReference type="HAMAP" id="MF_00464">
    <property type="entry name" value="AdoMetDC_1"/>
    <property type="match status" value="1"/>
</dbReference>
<keyword evidence="9 15" id="KW-0456">Lyase</keyword>
<dbReference type="UniPathway" id="UPA00331">
    <property type="reaction ID" value="UER00451"/>
</dbReference>
<dbReference type="NCBIfam" id="TIGR03330">
    <property type="entry name" value="SAM_DCase_Bsu"/>
    <property type="match status" value="1"/>
</dbReference>
<dbReference type="Proteomes" id="UP000029452">
    <property type="component" value="Unassembled WGS sequence"/>
</dbReference>
<evidence type="ECO:0000256" key="12">
    <source>
        <dbReference type="ARBA" id="ARBA00048112"/>
    </source>
</evidence>
<evidence type="ECO:0000256" key="5">
    <source>
        <dbReference type="ARBA" id="ARBA00022813"/>
    </source>
</evidence>
<evidence type="ECO:0000256" key="16">
    <source>
        <dbReference type="SAM" id="MobiDB-lite"/>
    </source>
</evidence>
<dbReference type="GO" id="GO:0004014">
    <property type="term" value="F:adenosylmethionine decarboxylase activity"/>
    <property type="evidence" value="ECO:0007669"/>
    <property type="project" value="UniProtKB-UniRule"/>
</dbReference>
<keyword evidence="7 15" id="KW-0620">Polyamine biosynthesis</keyword>
<keyword evidence="8 15" id="KW-0865">Zymogen</keyword>
<evidence type="ECO:0000256" key="7">
    <source>
        <dbReference type="ARBA" id="ARBA00023115"/>
    </source>
</evidence>
<dbReference type="PANTHER" id="PTHR33866:SF2">
    <property type="entry name" value="S-ADENOSYLMETHIONINE DECARBOXYLASE PROENZYME"/>
    <property type="match status" value="1"/>
</dbReference>
<dbReference type="FunFam" id="3.30.360.110:FF:000001">
    <property type="entry name" value="S-adenosylmethionine decarboxylase proenzyme"/>
    <property type="match status" value="1"/>
</dbReference>
<dbReference type="EC" id="4.1.1.50" evidence="15"/>
<dbReference type="RefSeq" id="WP_036083548.1">
    <property type="nucleotide sequence ID" value="NZ_JPGK01000010.1"/>
</dbReference>
<evidence type="ECO:0000256" key="10">
    <source>
        <dbReference type="ARBA" id="ARBA00023270"/>
    </source>
</evidence>
<feature type="chain" id="PRO_5023498947" description="S-adenosylmethionine decarboxylase alpha chain" evidence="15">
    <location>
        <begin position="63"/>
        <end position="154"/>
    </location>
</feature>
<keyword evidence="6 15" id="KW-0745">Spermidine biosynthesis</keyword>
<evidence type="ECO:0000313" key="17">
    <source>
        <dbReference type="EMBL" id="KGA92944.1"/>
    </source>
</evidence>
<comment type="subunit">
    <text evidence="2 15">Heterotetramer of two alpha and two beta chains arranged as a dimer of alpha/beta heterodimers.</text>
</comment>
<dbReference type="EMBL" id="JPGK01000010">
    <property type="protein sequence ID" value="KGA92944.1"/>
    <property type="molecule type" value="Genomic_DNA"/>
</dbReference>
<comment type="function">
    <text evidence="13 15">Catalyzes the decarboxylation of S-adenosylmethionine to S-adenosylmethioninamine (dcAdoMet), the propylamine donor required for the synthesis of the polyamines spermine and spermidine from the diamine putrescine.</text>
</comment>
<evidence type="ECO:0000256" key="2">
    <source>
        <dbReference type="ARBA" id="ARBA00011601"/>
    </source>
</evidence>
<evidence type="ECO:0000256" key="8">
    <source>
        <dbReference type="ARBA" id="ARBA00023145"/>
    </source>
</evidence>
<dbReference type="InterPro" id="IPR017716">
    <property type="entry name" value="S-AdoMet_deCOase_pro-enz"/>
</dbReference>
<organism evidence="17 18">
    <name type="scientific">Leptospirillum ferriphilum</name>
    <dbReference type="NCBI Taxonomy" id="178606"/>
    <lineage>
        <taxon>Bacteria</taxon>
        <taxon>Pseudomonadati</taxon>
        <taxon>Nitrospirota</taxon>
        <taxon>Nitrospiria</taxon>
        <taxon>Nitrospirales</taxon>
        <taxon>Nitrospiraceae</taxon>
        <taxon>Leptospirillum</taxon>
    </lineage>
</organism>
<comment type="caution">
    <text evidence="17">The sequence shown here is derived from an EMBL/GenBank/DDBJ whole genome shotgun (WGS) entry which is preliminary data.</text>
</comment>
<evidence type="ECO:0000313" key="18">
    <source>
        <dbReference type="Proteomes" id="UP000029452"/>
    </source>
</evidence>
<dbReference type="InterPro" id="IPR003826">
    <property type="entry name" value="AdoMetDC_fam_prok"/>
</dbReference>
<keyword evidence="3 15" id="KW-0949">S-adenosyl-L-methionine</keyword>
<dbReference type="PANTHER" id="PTHR33866">
    <property type="entry name" value="S-ADENOSYLMETHIONINE DECARBOXYLASE PROENZYME"/>
    <property type="match status" value="1"/>
</dbReference>
<feature type="active site" description="Schiff-base intermediate with substrate; via pyruvic acid" evidence="15">
    <location>
        <position position="63"/>
    </location>
</feature>
<dbReference type="Gene3D" id="3.30.360.110">
    <property type="entry name" value="S-adenosylmethionine decarboxylase domain"/>
    <property type="match status" value="1"/>
</dbReference>
<dbReference type="SUPFAM" id="SSF56276">
    <property type="entry name" value="S-adenosylmethionine decarboxylase"/>
    <property type="match status" value="1"/>
</dbReference>
<dbReference type="GO" id="GO:0005829">
    <property type="term" value="C:cytosol"/>
    <property type="evidence" value="ECO:0007669"/>
    <property type="project" value="TreeGrafter"/>
</dbReference>
<keyword evidence="4 15" id="KW-0210">Decarboxylase</keyword>
<feature type="site" description="Cleavage (non-hydrolytic); by autolysis" evidence="15">
    <location>
        <begin position="62"/>
        <end position="63"/>
    </location>
</feature>
<keyword evidence="10 15" id="KW-0704">Schiff base</keyword>
<proteinExistence type="inferred from homology"/>
<evidence type="ECO:0000256" key="15">
    <source>
        <dbReference type="HAMAP-Rule" id="MF_00464"/>
    </source>
</evidence>
<dbReference type="AlphaFoldDB" id="A0A094X305"/>
<accession>A0A094X305</accession>
<feature type="active site" description="Proton acceptor; for processing activity" evidence="15">
    <location>
        <position position="68"/>
    </location>
</feature>
<evidence type="ECO:0000256" key="9">
    <source>
        <dbReference type="ARBA" id="ARBA00023239"/>
    </source>
</evidence>
<dbReference type="PATRIC" id="fig|178606.4.peg.2351"/>
<evidence type="ECO:0000256" key="13">
    <source>
        <dbReference type="ARBA" id="ARBA00056215"/>
    </source>
</evidence>
<evidence type="ECO:0000256" key="1">
    <source>
        <dbReference type="ARBA" id="ARBA00004911"/>
    </source>
</evidence>
<dbReference type="OrthoDB" id="9793120at2"/>
<evidence type="ECO:0000256" key="14">
    <source>
        <dbReference type="ARBA" id="ARBA00061583"/>
    </source>
</evidence>
<keyword evidence="11 15" id="KW-0670">Pyruvate</keyword>